<evidence type="ECO:0000313" key="2">
    <source>
        <dbReference type="Proteomes" id="UP000499080"/>
    </source>
</evidence>
<accession>A0A4Y2CJ68</accession>
<reference evidence="1 2" key="1">
    <citation type="journal article" date="2019" name="Sci. Rep.">
        <title>Orb-weaving spider Araneus ventricosus genome elucidates the spidroin gene catalogue.</title>
        <authorList>
            <person name="Kono N."/>
            <person name="Nakamura H."/>
            <person name="Ohtoshi R."/>
            <person name="Moran D.A.P."/>
            <person name="Shinohara A."/>
            <person name="Yoshida Y."/>
            <person name="Fujiwara M."/>
            <person name="Mori M."/>
            <person name="Tomita M."/>
            <person name="Arakawa K."/>
        </authorList>
    </citation>
    <scope>NUCLEOTIDE SEQUENCE [LARGE SCALE GENOMIC DNA]</scope>
</reference>
<sequence>MRTDFPLLPPQGQTDVIRSIAFACTEDRFQYACAWRSRIRLKILNSQFEIGGISTQGYDPPQGPQIIGSARTATNRKVDCRSSEEILFVAPFQQIVRDHYLIDFATKDIRPSC</sequence>
<protein>
    <submittedName>
        <fullName evidence="1">Uncharacterized protein</fullName>
    </submittedName>
</protein>
<gene>
    <name evidence="1" type="ORF">AVEN_231279_1</name>
</gene>
<proteinExistence type="predicted"/>
<name>A0A4Y2CJ68_ARAVE</name>
<organism evidence="1 2">
    <name type="scientific">Araneus ventricosus</name>
    <name type="common">Orbweaver spider</name>
    <name type="synonym">Epeira ventricosa</name>
    <dbReference type="NCBI Taxonomy" id="182803"/>
    <lineage>
        <taxon>Eukaryota</taxon>
        <taxon>Metazoa</taxon>
        <taxon>Ecdysozoa</taxon>
        <taxon>Arthropoda</taxon>
        <taxon>Chelicerata</taxon>
        <taxon>Arachnida</taxon>
        <taxon>Araneae</taxon>
        <taxon>Araneomorphae</taxon>
        <taxon>Entelegynae</taxon>
        <taxon>Araneoidea</taxon>
        <taxon>Araneidae</taxon>
        <taxon>Araneus</taxon>
    </lineage>
</organism>
<dbReference type="AlphaFoldDB" id="A0A4Y2CJ68"/>
<keyword evidence="2" id="KW-1185">Reference proteome</keyword>
<evidence type="ECO:0000313" key="1">
    <source>
        <dbReference type="EMBL" id="GBM03798.1"/>
    </source>
</evidence>
<dbReference type="Proteomes" id="UP000499080">
    <property type="component" value="Unassembled WGS sequence"/>
</dbReference>
<dbReference type="EMBL" id="BGPR01000195">
    <property type="protein sequence ID" value="GBM03798.1"/>
    <property type="molecule type" value="Genomic_DNA"/>
</dbReference>
<comment type="caution">
    <text evidence="1">The sequence shown here is derived from an EMBL/GenBank/DDBJ whole genome shotgun (WGS) entry which is preliminary data.</text>
</comment>